<sequence length="319" mass="34433">MTSPDQKRDHGGGLDAAIARFGGARADWVDLSTGINPVPYPLPEIPARFWQALPDSQDQSDLLGAARQFWGVPEGAGIAAASGVSALIAALPRLAPATRAGIIRQTYNEHAASFNAFGWTVGESPADANVYVHPNNPDGRLWDRDTVLQQHKSLTIIDESFCDISPSASHMELADRPGFVVLKGLGKFWGLAGVRLGFAIARPETIARLEQMLGPWAISGPAQHIGLHALSNHTWADQTRARLEQDTARLDAMTANAGFTNPRGTSLFRLYDVASAEAAFEQLAKGRVLSRIFPYSKTLIRLGLPGPQAAWSQLQQVLE</sequence>
<dbReference type="RefSeq" id="WP_188673001.1">
    <property type="nucleotide sequence ID" value="NZ_BMKA01000002.1"/>
</dbReference>
<evidence type="ECO:0000259" key="3">
    <source>
        <dbReference type="Pfam" id="PF00155"/>
    </source>
</evidence>
<accession>A0A916QW47</accession>
<evidence type="ECO:0000256" key="1">
    <source>
        <dbReference type="ARBA" id="ARBA00001933"/>
    </source>
</evidence>
<dbReference type="AlphaFoldDB" id="A0A916QW47"/>
<dbReference type="GO" id="GO:0030170">
    <property type="term" value="F:pyridoxal phosphate binding"/>
    <property type="evidence" value="ECO:0007669"/>
    <property type="project" value="InterPro"/>
</dbReference>
<name>A0A916QW47_9RHOB</name>
<dbReference type="SUPFAM" id="SSF53383">
    <property type="entry name" value="PLP-dependent transferases"/>
    <property type="match status" value="1"/>
</dbReference>
<dbReference type="InterPro" id="IPR015424">
    <property type="entry name" value="PyrdxlP-dep_Trfase"/>
</dbReference>
<dbReference type="Proteomes" id="UP000628017">
    <property type="component" value="Unassembled WGS sequence"/>
</dbReference>
<dbReference type="EMBL" id="BMKA01000002">
    <property type="protein sequence ID" value="GGA16059.1"/>
    <property type="molecule type" value="Genomic_DNA"/>
</dbReference>
<feature type="domain" description="Aminotransferase class I/classII large" evidence="3">
    <location>
        <begin position="133"/>
        <end position="285"/>
    </location>
</feature>
<keyword evidence="5" id="KW-1185">Reference proteome</keyword>
<dbReference type="InterPro" id="IPR004839">
    <property type="entry name" value="Aminotransferase_I/II_large"/>
</dbReference>
<dbReference type="Gene3D" id="3.40.640.10">
    <property type="entry name" value="Type I PLP-dependent aspartate aminotransferase-like (Major domain)"/>
    <property type="match status" value="1"/>
</dbReference>
<dbReference type="CDD" id="cd00609">
    <property type="entry name" value="AAT_like"/>
    <property type="match status" value="1"/>
</dbReference>
<evidence type="ECO:0000313" key="4">
    <source>
        <dbReference type="EMBL" id="GGA16059.1"/>
    </source>
</evidence>
<proteinExistence type="predicted"/>
<keyword evidence="2" id="KW-0663">Pyridoxal phosphate</keyword>
<dbReference type="InterPro" id="IPR015421">
    <property type="entry name" value="PyrdxlP-dep_Trfase_major"/>
</dbReference>
<dbReference type="Pfam" id="PF00155">
    <property type="entry name" value="Aminotran_1_2"/>
    <property type="match status" value="1"/>
</dbReference>
<protein>
    <submittedName>
        <fullName evidence="4">Threonine-phosphate decarboxylase</fullName>
    </submittedName>
</protein>
<evidence type="ECO:0000256" key="2">
    <source>
        <dbReference type="ARBA" id="ARBA00022898"/>
    </source>
</evidence>
<reference evidence="4" key="2">
    <citation type="submission" date="2020-09" db="EMBL/GenBank/DDBJ databases">
        <authorList>
            <person name="Sun Q."/>
            <person name="Zhou Y."/>
        </authorList>
    </citation>
    <scope>NUCLEOTIDE SEQUENCE</scope>
    <source>
        <strain evidence="4">CGMCC 1.15880</strain>
    </source>
</reference>
<evidence type="ECO:0000313" key="5">
    <source>
        <dbReference type="Proteomes" id="UP000628017"/>
    </source>
</evidence>
<dbReference type="PANTHER" id="PTHR42885:SF1">
    <property type="entry name" value="THREONINE-PHOSPHATE DECARBOXYLASE"/>
    <property type="match status" value="1"/>
</dbReference>
<dbReference type="Gene3D" id="3.90.1150.10">
    <property type="entry name" value="Aspartate Aminotransferase, domain 1"/>
    <property type="match status" value="1"/>
</dbReference>
<dbReference type="PANTHER" id="PTHR42885">
    <property type="entry name" value="HISTIDINOL-PHOSPHATE AMINOTRANSFERASE-RELATED"/>
    <property type="match status" value="1"/>
</dbReference>
<comment type="cofactor">
    <cofactor evidence="1">
        <name>pyridoxal 5'-phosphate</name>
        <dbReference type="ChEBI" id="CHEBI:597326"/>
    </cofactor>
</comment>
<organism evidence="4 5">
    <name type="scientific">Neptunicoccus cionae</name>
    <dbReference type="NCBI Taxonomy" id="2035344"/>
    <lineage>
        <taxon>Bacteria</taxon>
        <taxon>Pseudomonadati</taxon>
        <taxon>Pseudomonadota</taxon>
        <taxon>Alphaproteobacteria</taxon>
        <taxon>Rhodobacterales</taxon>
        <taxon>Paracoccaceae</taxon>
        <taxon>Neptunicoccus</taxon>
    </lineage>
</organism>
<dbReference type="InterPro" id="IPR015422">
    <property type="entry name" value="PyrdxlP-dep_Trfase_small"/>
</dbReference>
<comment type="caution">
    <text evidence="4">The sequence shown here is derived from an EMBL/GenBank/DDBJ whole genome shotgun (WGS) entry which is preliminary data.</text>
</comment>
<reference evidence="4" key="1">
    <citation type="journal article" date="2014" name="Int. J. Syst. Evol. Microbiol.">
        <title>Complete genome sequence of Corynebacterium casei LMG S-19264T (=DSM 44701T), isolated from a smear-ripened cheese.</title>
        <authorList>
            <consortium name="US DOE Joint Genome Institute (JGI-PGF)"/>
            <person name="Walter F."/>
            <person name="Albersmeier A."/>
            <person name="Kalinowski J."/>
            <person name="Ruckert C."/>
        </authorList>
    </citation>
    <scope>NUCLEOTIDE SEQUENCE</scope>
    <source>
        <strain evidence="4">CGMCC 1.15880</strain>
    </source>
</reference>
<gene>
    <name evidence="4" type="primary">cobC</name>
    <name evidence="4" type="ORF">GCM10011498_15580</name>
</gene>